<comment type="similarity">
    <text evidence="1">Belongs to the aldose epimerase family.</text>
</comment>
<protein>
    <recommendedName>
        <fullName evidence="6">Aldose 1-epimerase</fullName>
    </recommendedName>
</protein>
<organism evidence="4 5">
    <name type="scientific">Rothia kristinae</name>
    <dbReference type="NCBI Taxonomy" id="37923"/>
    <lineage>
        <taxon>Bacteria</taxon>
        <taxon>Bacillati</taxon>
        <taxon>Actinomycetota</taxon>
        <taxon>Actinomycetes</taxon>
        <taxon>Micrococcales</taxon>
        <taxon>Micrococcaceae</taxon>
        <taxon>Rothia</taxon>
    </lineage>
</organism>
<dbReference type="PATRIC" id="fig|37923.10.peg.940"/>
<proteinExistence type="inferred from homology"/>
<dbReference type="GO" id="GO:0006006">
    <property type="term" value="P:glucose metabolic process"/>
    <property type="evidence" value="ECO:0007669"/>
    <property type="project" value="TreeGrafter"/>
</dbReference>
<dbReference type="SUPFAM" id="SSF74650">
    <property type="entry name" value="Galactose mutarotase-like"/>
    <property type="match status" value="1"/>
</dbReference>
<reference evidence="4 5" key="1">
    <citation type="submission" date="2016-10" db="EMBL/GenBank/DDBJ databases">
        <title>Draft genome sequence of strain LCT isolated from the Shenzhou X spacecraft of China.</title>
        <authorList>
            <person name="Huang B."/>
        </authorList>
    </citation>
    <scope>NUCLEOTIDE SEQUENCE [LARGE SCALE GENOMIC DNA]</scope>
    <source>
        <strain evidence="4 5">LCT-H5</strain>
    </source>
</reference>
<dbReference type="EMBL" id="MODZ01000020">
    <property type="protein sequence ID" value="OIJ33868.1"/>
    <property type="molecule type" value="Genomic_DNA"/>
</dbReference>
<dbReference type="Pfam" id="PF01263">
    <property type="entry name" value="Aldose_epim"/>
    <property type="match status" value="1"/>
</dbReference>
<evidence type="ECO:0000256" key="3">
    <source>
        <dbReference type="ARBA" id="ARBA00023277"/>
    </source>
</evidence>
<keyword evidence="2" id="KW-0413">Isomerase</keyword>
<accession>A0A147E8T6</accession>
<dbReference type="GO" id="GO:0033499">
    <property type="term" value="P:galactose catabolic process via UDP-galactose, Leloir pathway"/>
    <property type="evidence" value="ECO:0007669"/>
    <property type="project" value="TreeGrafter"/>
</dbReference>
<dbReference type="GO" id="GO:0005737">
    <property type="term" value="C:cytoplasm"/>
    <property type="evidence" value="ECO:0007669"/>
    <property type="project" value="TreeGrafter"/>
</dbReference>
<dbReference type="InterPro" id="IPR008183">
    <property type="entry name" value="Aldose_1/G6P_1-epimerase"/>
</dbReference>
<dbReference type="InterPro" id="IPR011013">
    <property type="entry name" value="Gal_mutarotase_sf_dom"/>
</dbReference>
<dbReference type="RefSeq" id="WP_058730358.1">
    <property type="nucleotide sequence ID" value="NZ_JADPWM010000003.1"/>
</dbReference>
<dbReference type="Gene3D" id="2.70.98.10">
    <property type="match status" value="1"/>
</dbReference>
<dbReference type="InterPro" id="IPR047215">
    <property type="entry name" value="Galactose_mutarotase-like"/>
</dbReference>
<dbReference type="GO" id="GO:0004034">
    <property type="term" value="F:aldose 1-epimerase activity"/>
    <property type="evidence" value="ECO:0007669"/>
    <property type="project" value="TreeGrafter"/>
</dbReference>
<dbReference type="PANTHER" id="PTHR10091:SF0">
    <property type="entry name" value="GALACTOSE MUTAROTASE"/>
    <property type="match status" value="1"/>
</dbReference>
<dbReference type="OrthoDB" id="9779408at2"/>
<comment type="caution">
    <text evidence="4">The sequence shown here is derived from an EMBL/GenBank/DDBJ whole genome shotgun (WGS) entry which is preliminary data.</text>
</comment>
<dbReference type="AlphaFoldDB" id="A0A147E8T6"/>
<sequence length="342" mass="37318">MDVQEQDYGEVAGRPVTRYVLSNDHGTSIAILSYACLWQSFGVLEDGVRRELVVGFDRLEDYVATPYAVGKVVGRVAGRIAEARFDLDGHTVRLDANEGANTLHGGSHGLQDLVWPGRVYHEDGAVAVRFHRRVTPAYDRFPGTLDVEVEYRLDRNDQVTITFRGESDATTLFDPTCHVYFNVADGQPSLRNQWLEIPGSGRLDVDAQKIPTGRILDTGGTPYDFSSPVNLGAALDGLSAATGRPEFDDAYAVTAGEESPVAVVGDDAGHRTVSVYSDRNGLVVFTANPLDPARADRHDYNALALEAQTLPDAIHHADFGDIVLPAGEPRAFRIRYAYTRSA</sequence>
<evidence type="ECO:0000256" key="1">
    <source>
        <dbReference type="ARBA" id="ARBA00006206"/>
    </source>
</evidence>
<dbReference type="PANTHER" id="PTHR10091">
    <property type="entry name" value="ALDOSE-1-EPIMERASE"/>
    <property type="match status" value="1"/>
</dbReference>
<name>A0A147E8T6_9MICC</name>
<evidence type="ECO:0000313" key="4">
    <source>
        <dbReference type="EMBL" id="OIJ33868.1"/>
    </source>
</evidence>
<keyword evidence="3" id="KW-0119">Carbohydrate metabolism</keyword>
<evidence type="ECO:0000256" key="2">
    <source>
        <dbReference type="ARBA" id="ARBA00023235"/>
    </source>
</evidence>
<dbReference type="Proteomes" id="UP000179540">
    <property type="component" value="Unassembled WGS sequence"/>
</dbReference>
<evidence type="ECO:0000313" key="5">
    <source>
        <dbReference type="Proteomes" id="UP000179540"/>
    </source>
</evidence>
<dbReference type="GO" id="GO:0030246">
    <property type="term" value="F:carbohydrate binding"/>
    <property type="evidence" value="ECO:0007669"/>
    <property type="project" value="InterPro"/>
</dbReference>
<gene>
    <name evidence="4" type="ORF">BK826_10455</name>
</gene>
<evidence type="ECO:0008006" key="6">
    <source>
        <dbReference type="Google" id="ProtNLM"/>
    </source>
</evidence>
<dbReference type="InterPro" id="IPR014718">
    <property type="entry name" value="GH-type_carb-bd"/>
</dbReference>
<dbReference type="CDD" id="cd09019">
    <property type="entry name" value="galactose_mutarotase_like"/>
    <property type="match status" value="1"/>
</dbReference>